<keyword evidence="2" id="KW-1185">Reference proteome</keyword>
<evidence type="ECO:0000313" key="1">
    <source>
        <dbReference type="EMBL" id="KJV69504.1"/>
    </source>
</evidence>
<dbReference type="AlphaFoldDB" id="A0A0F3NRG8"/>
<organism evidence="1 2">
    <name type="scientific">Candidatus Neoehrlichia procyonis str. RAC413</name>
    <dbReference type="NCBI Taxonomy" id="1359163"/>
    <lineage>
        <taxon>Bacteria</taxon>
        <taxon>Pseudomonadati</taxon>
        <taxon>Pseudomonadota</taxon>
        <taxon>Alphaproteobacteria</taxon>
        <taxon>Rickettsiales</taxon>
        <taxon>Anaplasmataceae</taxon>
        <taxon>Candidatus Neoehrlichia</taxon>
    </lineage>
</organism>
<gene>
    <name evidence="1" type="ORF">NLO413_0897</name>
</gene>
<evidence type="ECO:0000313" key="2">
    <source>
        <dbReference type="Proteomes" id="UP000033562"/>
    </source>
</evidence>
<comment type="caution">
    <text evidence="1">The sequence shown here is derived from an EMBL/GenBank/DDBJ whole genome shotgun (WGS) entry which is preliminary data.</text>
</comment>
<protein>
    <submittedName>
        <fullName evidence="1">Uncharacterized protein</fullName>
    </submittedName>
</protein>
<name>A0A0F3NRG8_9RICK</name>
<dbReference type="EMBL" id="LANX01000001">
    <property type="protein sequence ID" value="KJV69504.1"/>
    <property type="molecule type" value="Genomic_DNA"/>
</dbReference>
<accession>A0A0F3NRG8</accession>
<reference evidence="1 2" key="1">
    <citation type="submission" date="2015-02" db="EMBL/GenBank/DDBJ databases">
        <title>Genome Sequencing of Rickettsiales.</title>
        <authorList>
            <person name="Daugherty S.C."/>
            <person name="Su Q."/>
            <person name="Abolude K."/>
            <person name="Beier-Sexton M."/>
            <person name="Carlyon J.A."/>
            <person name="Carter R."/>
            <person name="Day N.P."/>
            <person name="Dumler S.J."/>
            <person name="Dyachenko V."/>
            <person name="Godinez A."/>
            <person name="Kurtti T.J."/>
            <person name="Lichay M."/>
            <person name="Mullins K.E."/>
            <person name="Ott S."/>
            <person name="Pappas-Brown V."/>
            <person name="Paris D.H."/>
            <person name="Patel P."/>
            <person name="Richards A.L."/>
            <person name="Sadzewicz L."/>
            <person name="Sears K."/>
            <person name="Seidman D."/>
            <person name="Sengamalay N."/>
            <person name="Stenos J."/>
            <person name="Tallon L.J."/>
            <person name="Vincent G."/>
            <person name="Fraser C.M."/>
            <person name="Munderloh U."/>
            <person name="Dunning-Hotopp J.C."/>
        </authorList>
    </citation>
    <scope>NUCLEOTIDE SEQUENCE [LARGE SCALE GENOMIC DNA]</scope>
    <source>
        <strain evidence="1 2">RAC413</strain>
    </source>
</reference>
<sequence length="52" mass="5807">MPIIAIAPQGFRYEKLTTLSCKQAIISIFESLKLSIYSISEVLVVMCFIILA</sequence>
<dbReference type="Proteomes" id="UP000033562">
    <property type="component" value="Unassembled WGS sequence"/>
</dbReference>
<proteinExistence type="predicted"/>